<comment type="caution">
    <text evidence="1">The sequence shown here is derived from an EMBL/GenBank/DDBJ whole genome shotgun (WGS) entry which is preliminary data.</text>
</comment>
<dbReference type="EMBL" id="CAUJNA010000999">
    <property type="protein sequence ID" value="CAJ1383224.1"/>
    <property type="molecule type" value="Genomic_DNA"/>
</dbReference>
<keyword evidence="2" id="KW-1185">Reference proteome</keyword>
<protein>
    <recommendedName>
        <fullName evidence="3">DUF1415 domain-containing protein</fullName>
    </recommendedName>
</protein>
<dbReference type="Proteomes" id="UP001178507">
    <property type="component" value="Unassembled WGS sequence"/>
</dbReference>
<reference evidence="1" key="1">
    <citation type="submission" date="2023-08" db="EMBL/GenBank/DDBJ databases">
        <authorList>
            <person name="Chen Y."/>
            <person name="Shah S."/>
            <person name="Dougan E. K."/>
            <person name="Thang M."/>
            <person name="Chan C."/>
        </authorList>
    </citation>
    <scope>NUCLEOTIDE SEQUENCE</scope>
</reference>
<dbReference type="Pfam" id="PF07209">
    <property type="entry name" value="DUF1415"/>
    <property type="match status" value="1"/>
</dbReference>
<proteinExistence type="predicted"/>
<dbReference type="InterPro" id="IPR009858">
    <property type="entry name" value="DUF1415"/>
</dbReference>
<gene>
    <name evidence="1" type="ORF">EVOR1521_LOCUS10393</name>
</gene>
<sequence>MQLAVPLKPSLGTPWRLVTPAVPKPDSRAASPSFLAVGVGGFAAVGRRRVGRLADEHEKAVRTWVERVIMGYNFCPYAKPSAQHLRIVTSSAQEAADVLEDLSTEALRLSPTPLKDLEIGEAATTLLVCPFVQQWESFDAFQHFFQTQLSNGYHFAKQDLYIVAFHPNYGRMLELGESVEVAGQVATVLDTNAGFSARGQILAKVGLASGEETFIELPPTDPGECLVSTAPRPVLHLLRTRDLEEANGTDIRRRNGATIKDIGEDAIRKAIRLCG</sequence>
<evidence type="ECO:0000313" key="1">
    <source>
        <dbReference type="EMBL" id="CAJ1383224.1"/>
    </source>
</evidence>
<evidence type="ECO:0008006" key="3">
    <source>
        <dbReference type="Google" id="ProtNLM"/>
    </source>
</evidence>
<organism evidence="1 2">
    <name type="scientific">Effrenium voratum</name>
    <dbReference type="NCBI Taxonomy" id="2562239"/>
    <lineage>
        <taxon>Eukaryota</taxon>
        <taxon>Sar</taxon>
        <taxon>Alveolata</taxon>
        <taxon>Dinophyceae</taxon>
        <taxon>Suessiales</taxon>
        <taxon>Symbiodiniaceae</taxon>
        <taxon>Effrenium</taxon>
    </lineage>
</organism>
<evidence type="ECO:0000313" key="2">
    <source>
        <dbReference type="Proteomes" id="UP001178507"/>
    </source>
</evidence>
<dbReference type="AlphaFoldDB" id="A0AA36IBJ7"/>
<name>A0AA36IBJ7_9DINO</name>
<accession>A0AA36IBJ7</accession>